<dbReference type="GO" id="GO:0043531">
    <property type="term" value="F:ADP binding"/>
    <property type="evidence" value="ECO:0007669"/>
    <property type="project" value="InterPro"/>
</dbReference>
<evidence type="ECO:0000256" key="2">
    <source>
        <dbReference type="SAM" id="MobiDB-lite"/>
    </source>
</evidence>
<dbReference type="InterPro" id="IPR010982">
    <property type="entry name" value="Lambda_DNA-bd_dom_sf"/>
</dbReference>
<dbReference type="Gene3D" id="1.10.260.40">
    <property type="entry name" value="lambda repressor-like DNA-binding domains"/>
    <property type="match status" value="1"/>
</dbReference>
<keyword evidence="5" id="KW-1185">Reference proteome</keyword>
<evidence type="ECO:0000256" key="1">
    <source>
        <dbReference type="PROSITE-ProRule" id="PRU00339"/>
    </source>
</evidence>
<dbReference type="SUPFAM" id="SSF52540">
    <property type="entry name" value="P-loop containing nucleoside triphosphate hydrolases"/>
    <property type="match status" value="1"/>
</dbReference>
<dbReference type="InterPro" id="IPR019734">
    <property type="entry name" value="TPR_rpt"/>
</dbReference>
<evidence type="ECO:0000313" key="4">
    <source>
        <dbReference type="EMBL" id="TDV49683.1"/>
    </source>
</evidence>
<dbReference type="PANTHER" id="PTHR47691:SF3">
    <property type="entry name" value="HTH-TYPE TRANSCRIPTIONAL REGULATOR RV0890C-RELATED"/>
    <property type="match status" value="1"/>
</dbReference>
<dbReference type="PRINTS" id="PR00364">
    <property type="entry name" value="DISEASERSIST"/>
</dbReference>
<name>A0A4R7VJQ0_9PSEU</name>
<gene>
    <name evidence="4" type="ORF">CLV71_10722</name>
</gene>
<comment type="caution">
    <text evidence="4">The sequence shown here is derived from an EMBL/GenBank/DDBJ whole genome shotgun (WGS) entry which is preliminary data.</text>
</comment>
<feature type="repeat" description="TPR" evidence="1">
    <location>
        <begin position="613"/>
        <end position="646"/>
    </location>
</feature>
<organism evidence="4 5">
    <name type="scientific">Actinophytocola oryzae</name>
    <dbReference type="NCBI Taxonomy" id="502181"/>
    <lineage>
        <taxon>Bacteria</taxon>
        <taxon>Bacillati</taxon>
        <taxon>Actinomycetota</taxon>
        <taxon>Actinomycetes</taxon>
        <taxon>Pseudonocardiales</taxon>
        <taxon>Pseudonocardiaceae</taxon>
    </lineage>
</organism>
<protein>
    <submittedName>
        <fullName evidence="4">Putative ATPase</fullName>
    </submittedName>
</protein>
<sequence>MSAKAVSALERGERRHPYPYTVRALAHALGLSDDERVNLAAHVPRRVRQGSRDNDSGHVASAPAEPAVVVVPRQLPSPVRDFTGRAAELVALDALLGQAAGAAPTGRAVVISAISGTAGVGKTTLAVMWAHRVRSSFPDGQLYVNLRGYDPGPPAAPGEVLDGFLRALDVPAAKIPPSLDDRAAQFRSVVTGLRLLIVLDNAGSAEQIRPLLPGSSSCMVVVTSRDKLTGLAVSVGMHRIAIDRLPDEDAVTLVRTIVGGHRADAEPEAVAHLARLCDRLPLAIQIAAQRAIAHPHVTLAELATELVDDVQRLEVFSGGADQFTAIRPVFSWSYQSLPEAVAGMFRLLGLNPGPDVGTPAAAAMAGLAPRAARRLLDGLVEAHLVESAGLDRFRLHDLLRAYARERAEATHTETDRRAAVHRLVGWYLHASAAADDLLHPGRRRAVVDAVTAPEHAAAFADYDAALGWCETEQANLVAVARAAVETGLGAAAWQLANNLWSFFYLGKHWTDWVATHEVGLAAAVDLADVRGQARMLNGLATAYAGMCRYTECLDLFRAARGLFRAVGDRWGVGSCLTNLADVYLGLREYTDAVEYAEQAVEIFREIGNQYIEGIAMGNLGEAYLGLGAYDDALTQFHRVLDLCRDISHRHGEAVTLIHLGEAHLGLGAYGEALDRLFEGLDLTREIRDRHTEALALSTLGLVYQDTGQPELARRSRLAALGIYDDLGDPRAQALRDQLSPPKVMNGNRGVADAGGDGAERGRLADQRGEAVGEGGPPRR</sequence>
<dbReference type="InterPro" id="IPR011990">
    <property type="entry name" value="TPR-like_helical_dom_sf"/>
</dbReference>
<dbReference type="SMART" id="SM00382">
    <property type="entry name" value="AAA"/>
    <property type="match status" value="1"/>
</dbReference>
<dbReference type="Pfam" id="PF13424">
    <property type="entry name" value="TPR_12"/>
    <property type="match status" value="2"/>
</dbReference>
<dbReference type="PROSITE" id="PS50005">
    <property type="entry name" value="TPR"/>
    <property type="match status" value="1"/>
</dbReference>
<proteinExistence type="predicted"/>
<evidence type="ECO:0000313" key="5">
    <source>
        <dbReference type="Proteomes" id="UP000294927"/>
    </source>
</evidence>
<reference evidence="4 5" key="1">
    <citation type="submission" date="2019-03" db="EMBL/GenBank/DDBJ databases">
        <title>Genomic Encyclopedia of Archaeal and Bacterial Type Strains, Phase II (KMG-II): from individual species to whole genera.</title>
        <authorList>
            <person name="Goeker M."/>
        </authorList>
    </citation>
    <scope>NUCLEOTIDE SEQUENCE [LARGE SCALE GENOMIC DNA]</scope>
    <source>
        <strain evidence="4 5">DSM 45499</strain>
    </source>
</reference>
<dbReference type="GO" id="GO:0003677">
    <property type="term" value="F:DNA binding"/>
    <property type="evidence" value="ECO:0007669"/>
    <property type="project" value="InterPro"/>
</dbReference>
<dbReference type="EMBL" id="SOCP01000007">
    <property type="protein sequence ID" value="TDV49683.1"/>
    <property type="molecule type" value="Genomic_DNA"/>
</dbReference>
<dbReference type="SUPFAM" id="SSF48452">
    <property type="entry name" value="TPR-like"/>
    <property type="match status" value="1"/>
</dbReference>
<feature type="region of interest" description="Disordered" evidence="2">
    <location>
        <begin position="736"/>
        <end position="779"/>
    </location>
</feature>
<dbReference type="Gene3D" id="3.40.50.300">
    <property type="entry name" value="P-loop containing nucleotide triphosphate hydrolases"/>
    <property type="match status" value="1"/>
</dbReference>
<feature type="compositionally biased region" description="Basic and acidic residues" evidence="2">
    <location>
        <begin position="757"/>
        <end position="770"/>
    </location>
</feature>
<dbReference type="InterPro" id="IPR003593">
    <property type="entry name" value="AAA+_ATPase"/>
</dbReference>
<dbReference type="PANTHER" id="PTHR47691">
    <property type="entry name" value="REGULATOR-RELATED"/>
    <property type="match status" value="1"/>
</dbReference>
<dbReference type="InterPro" id="IPR027417">
    <property type="entry name" value="P-loop_NTPase"/>
</dbReference>
<dbReference type="AlphaFoldDB" id="A0A4R7VJQ0"/>
<dbReference type="Proteomes" id="UP000294927">
    <property type="component" value="Unassembled WGS sequence"/>
</dbReference>
<feature type="region of interest" description="Disordered" evidence="2">
    <location>
        <begin position="45"/>
        <end position="65"/>
    </location>
</feature>
<dbReference type="SMART" id="SM00028">
    <property type="entry name" value="TPR"/>
    <property type="match status" value="5"/>
</dbReference>
<evidence type="ECO:0000259" key="3">
    <source>
        <dbReference type="SMART" id="SM00382"/>
    </source>
</evidence>
<dbReference type="Gene3D" id="1.25.40.10">
    <property type="entry name" value="Tetratricopeptide repeat domain"/>
    <property type="match status" value="1"/>
</dbReference>
<keyword evidence="1" id="KW-0802">TPR repeat</keyword>
<accession>A0A4R7VJQ0</accession>
<feature type="domain" description="AAA+ ATPase" evidence="3">
    <location>
        <begin position="108"/>
        <end position="246"/>
    </location>
</feature>